<organism evidence="2">
    <name type="scientific">Guillardia theta (strain CCMP2712)</name>
    <name type="common">Cryptophyte</name>
    <dbReference type="NCBI Taxonomy" id="905079"/>
    <lineage>
        <taxon>Eukaryota</taxon>
        <taxon>Cryptophyceae</taxon>
        <taxon>Pyrenomonadales</taxon>
        <taxon>Geminigeraceae</taxon>
        <taxon>Guillardia</taxon>
    </lineage>
</organism>
<reference evidence="4" key="2">
    <citation type="submission" date="2012-11" db="EMBL/GenBank/DDBJ databases">
        <authorList>
            <person name="Kuo A."/>
            <person name="Curtis B.A."/>
            <person name="Tanifuji G."/>
            <person name="Burki F."/>
            <person name="Gruber A."/>
            <person name="Irimia M."/>
            <person name="Maruyama S."/>
            <person name="Arias M.C."/>
            <person name="Ball S.G."/>
            <person name="Gile G.H."/>
            <person name="Hirakawa Y."/>
            <person name="Hopkins J.F."/>
            <person name="Rensing S.A."/>
            <person name="Schmutz J."/>
            <person name="Symeonidi A."/>
            <person name="Elias M."/>
            <person name="Eveleigh R.J."/>
            <person name="Herman E.K."/>
            <person name="Klute M.J."/>
            <person name="Nakayama T."/>
            <person name="Obornik M."/>
            <person name="Reyes-Prieto A."/>
            <person name="Armbrust E.V."/>
            <person name="Aves S.J."/>
            <person name="Beiko R.G."/>
            <person name="Coutinho P."/>
            <person name="Dacks J.B."/>
            <person name="Durnford D.G."/>
            <person name="Fast N.M."/>
            <person name="Green B.R."/>
            <person name="Grisdale C."/>
            <person name="Hempe F."/>
            <person name="Henrissat B."/>
            <person name="Hoppner M.P."/>
            <person name="Ishida K.-I."/>
            <person name="Kim E."/>
            <person name="Koreny L."/>
            <person name="Kroth P.G."/>
            <person name="Liu Y."/>
            <person name="Malik S.-B."/>
            <person name="Maier U.G."/>
            <person name="McRose D."/>
            <person name="Mock T."/>
            <person name="Neilson J.A."/>
            <person name="Onodera N.T."/>
            <person name="Poole A.M."/>
            <person name="Pritham E.J."/>
            <person name="Richards T.A."/>
            <person name="Rocap G."/>
            <person name="Roy S.W."/>
            <person name="Sarai C."/>
            <person name="Schaack S."/>
            <person name="Shirato S."/>
            <person name="Slamovits C.H."/>
            <person name="Spencer D.F."/>
            <person name="Suzuki S."/>
            <person name="Worden A.Z."/>
            <person name="Zauner S."/>
            <person name="Barry K."/>
            <person name="Bell C."/>
            <person name="Bharti A.K."/>
            <person name="Crow J.A."/>
            <person name="Grimwood J."/>
            <person name="Kramer R."/>
            <person name="Lindquist E."/>
            <person name="Lucas S."/>
            <person name="Salamov A."/>
            <person name="McFadden G.I."/>
            <person name="Lane C.E."/>
            <person name="Keeling P.J."/>
            <person name="Gray M.W."/>
            <person name="Grigoriev I.V."/>
            <person name="Archibald J.M."/>
        </authorList>
    </citation>
    <scope>NUCLEOTIDE SEQUENCE</scope>
    <source>
        <strain evidence="4">CCMP2712</strain>
    </source>
</reference>
<dbReference type="EnsemblProtists" id="EKX43506">
    <property type="protein sequence ID" value="EKX43506"/>
    <property type="gene ID" value="GUITHDRAFT_140540"/>
</dbReference>
<sequence length="252" mass="28024">MHSSPPFLRTLSGDGWIPHKNHPARQSVDSSKLREQLGRVGSLGNMDFMQIPSDFGNTANDFAALNMRSLRDEIENSFLSYSSPNSSPRKVEEERPRREEAMEDSAPVISGSLELLSEQGSVNGMQVLCSISSDGSFRIFEGKRRTAIAELRLVETVVGFRRSDTRGFILTSNKRFLFDASKSQECLFIHCDEEEQGDWLAAMVKLGAASVEMDGEEEAEAPRGPRGARGTRERGESKSMSPEPRGFLSRFL</sequence>
<reference evidence="3" key="3">
    <citation type="submission" date="2016-03" db="UniProtKB">
        <authorList>
            <consortium name="EnsemblProtists"/>
        </authorList>
    </citation>
    <scope>IDENTIFICATION</scope>
</reference>
<accession>L1J4R9</accession>
<dbReference type="EMBL" id="JH993010">
    <property type="protein sequence ID" value="EKX43506.1"/>
    <property type="molecule type" value="Genomic_DNA"/>
</dbReference>
<feature type="region of interest" description="Disordered" evidence="1">
    <location>
        <begin position="1"/>
        <end position="31"/>
    </location>
</feature>
<dbReference type="HOGENOM" id="CLU_1104508_0_0_1"/>
<gene>
    <name evidence="2" type="ORF">GUITHDRAFT_140540</name>
</gene>
<protein>
    <recommendedName>
        <fullName evidence="5">PH domain-containing protein</fullName>
    </recommendedName>
</protein>
<proteinExistence type="predicted"/>
<dbReference type="RefSeq" id="XP_005830486.1">
    <property type="nucleotide sequence ID" value="XM_005830429.1"/>
</dbReference>
<feature type="compositionally biased region" description="Low complexity" evidence="1">
    <location>
        <begin position="78"/>
        <end position="88"/>
    </location>
</feature>
<name>L1J4R9_GUITC</name>
<evidence type="ECO:0000313" key="4">
    <source>
        <dbReference type="Proteomes" id="UP000011087"/>
    </source>
</evidence>
<dbReference type="Proteomes" id="UP000011087">
    <property type="component" value="Unassembled WGS sequence"/>
</dbReference>
<feature type="region of interest" description="Disordered" evidence="1">
    <location>
        <begin position="212"/>
        <end position="252"/>
    </location>
</feature>
<dbReference type="KEGG" id="gtt:GUITHDRAFT_140540"/>
<dbReference type="AlphaFoldDB" id="L1J4R9"/>
<keyword evidence="4" id="KW-1185">Reference proteome</keyword>
<evidence type="ECO:0000313" key="3">
    <source>
        <dbReference type="EnsemblProtists" id="EKX43506"/>
    </source>
</evidence>
<feature type="compositionally biased region" description="Basic and acidic residues" evidence="1">
    <location>
        <begin position="89"/>
        <end position="100"/>
    </location>
</feature>
<dbReference type="GeneID" id="17300187"/>
<reference evidence="2 4" key="1">
    <citation type="journal article" date="2012" name="Nature">
        <title>Algal genomes reveal evolutionary mosaicism and the fate of nucleomorphs.</title>
        <authorList>
            <consortium name="DOE Joint Genome Institute"/>
            <person name="Curtis B.A."/>
            <person name="Tanifuji G."/>
            <person name="Burki F."/>
            <person name="Gruber A."/>
            <person name="Irimia M."/>
            <person name="Maruyama S."/>
            <person name="Arias M.C."/>
            <person name="Ball S.G."/>
            <person name="Gile G.H."/>
            <person name="Hirakawa Y."/>
            <person name="Hopkins J.F."/>
            <person name="Kuo A."/>
            <person name="Rensing S.A."/>
            <person name="Schmutz J."/>
            <person name="Symeonidi A."/>
            <person name="Elias M."/>
            <person name="Eveleigh R.J."/>
            <person name="Herman E.K."/>
            <person name="Klute M.J."/>
            <person name="Nakayama T."/>
            <person name="Obornik M."/>
            <person name="Reyes-Prieto A."/>
            <person name="Armbrust E.V."/>
            <person name="Aves S.J."/>
            <person name="Beiko R.G."/>
            <person name="Coutinho P."/>
            <person name="Dacks J.B."/>
            <person name="Durnford D.G."/>
            <person name="Fast N.M."/>
            <person name="Green B.R."/>
            <person name="Grisdale C.J."/>
            <person name="Hempel F."/>
            <person name="Henrissat B."/>
            <person name="Hoppner M.P."/>
            <person name="Ishida K."/>
            <person name="Kim E."/>
            <person name="Koreny L."/>
            <person name="Kroth P.G."/>
            <person name="Liu Y."/>
            <person name="Malik S.B."/>
            <person name="Maier U.G."/>
            <person name="McRose D."/>
            <person name="Mock T."/>
            <person name="Neilson J.A."/>
            <person name="Onodera N.T."/>
            <person name="Poole A.M."/>
            <person name="Pritham E.J."/>
            <person name="Richards T.A."/>
            <person name="Rocap G."/>
            <person name="Roy S.W."/>
            <person name="Sarai C."/>
            <person name="Schaack S."/>
            <person name="Shirato S."/>
            <person name="Slamovits C.H."/>
            <person name="Spencer D.F."/>
            <person name="Suzuki S."/>
            <person name="Worden A.Z."/>
            <person name="Zauner S."/>
            <person name="Barry K."/>
            <person name="Bell C."/>
            <person name="Bharti A.K."/>
            <person name="Crow J.A."/>
            <person name="Grimwood J."/>
            <person name="Kramer R."/>
            <person name="Lindquist E."/>
            <person name="Lucas S."/>
            <person name="Salamov A."/>
            <person name="McFadden G.I."/>
            <person name="Lane C.E."/>
            <person name="Keeling P.J."/>
            <person name="Gray M.W."/>
            <person name="Grigoriev I.V."/>
            <person name="Archibald J.M."/>
        </authorList>
    </citation>
    <scope>NUCLEOTIDE SEQUENCE</scope>
    <source>
        <strain evidence="2 4">CCMP2712</strain>
    </source>
</reference>
<evidence type="ECO:0000256" key="1">
    <source>
        <dbReference type="SAM" id="MobiDB-lite"/>
    </source>
</evidence>
<feature type="region of interest" description="Disordered" evidence="1">
    <location>
        <begin position="78"/>
        <end position="104"/>
    </location>
</feature>
<evidence type="ECO:0000313" key="2">
    <source>
        <dbReference type="EMBL" id="EKX43506.1"/>
    </source>
</evidence>
<dbReference type="PaxDb" id="55529-EKX43506"/>
<evidence type="ECO:0008006" key="5">
    <source>
        <dbReference type="Google" id="ProtNLM"/>
    </source>
</evidence>